<proteinExistence type="predicted"/>
<comment type="caution">
    <text evidence="1">The sequence shown here is derived from an EMBL/GenBank/DDBJ whole genome shotgun (WGS) entry which is preliminary data.</text>
</comment>
<protein>
    <submittedName>
        <fullName evidence="1">Uncharacterized protein</fullName>
    </submittedName>
</protein>
<sequence>MYHCAYHRTTCIIVLTIAHSITSPHVSLCLPSHIASHHHMYHCAYHRA</sequence>
<name>A0AAD9JP80_RIDPI</name>
<organism evidence="1 2">
    <name type="scientific">Ridgeia piscesae</name>
    <name type="common">Tubeworm</name>
    <dbReference type="NCBI Taxonomy" id="27915"/>
    <lineage>
        <taxon>Eukaryota</taxon>
        <taxon>Metazoa</taxon>
        <taxon>Spiralia</taxon>
        <taxon>Lophotrochozoa</taxon>
        <taxon>Annelida</taxon>
        <taxon>Polychaeta</taxon>
        <taxon>Sedentaria</taxon>
        <taxon>Canalipalpata</taxon>
        <taxon>Sabellida</taxon>
        <taxon>Siboglinidae</taxon>
        <taxon>Ridgeia</taxon>
    </lineage>
</organism>
<evidence type="ECO:0000313" key="2">
    <source>
        <dbReference type="Proteomes" id="UP001209878"/>
    </source>
</evidence>
<accession>A0AAD9JP80</accession>
<evidence type="ECO:0000313" key="1">
    <source>
        <dbReference type="EMBL" id="KAK2156874.1"/>
    </source>
</evidence>
<reference evidence="1" key="1">
    <citation type="journal article" date="2023" name="Mol. Biol. Evol.">
        <title>Third-Generation Sequencing Reveals the Adaptive Role of the Epigenome in Three Deep-Sea Polychaetes.</title>
        <authorList>
            <person name="Perez M."/>
            <person name="Aroh O."/>
            <person name="Sun Y."/>
            <person name="Lan Y."/>
            <person name="Juniper S.K."/>
            <person name="Young C.R."/>
            <person name="Angers B."/>
            <person name="Qian P.Y."/>
        </authorList>
    </citation>
    <scope>NUCLEOTIDE SEQUENCE</scope>
    <source>
        <strain evidence="1">R07B-5</strain>
    </source>
</reference>
<gene>
    <name evidence="1" type="ORF">NP493_1924g00000</name>
</gene>
<dbReference type="EMBL" id="JAODUO010001931">
    <property type="protein sequence ID" value="KAK2156874.1"/>
    <property type="molecule type" value="Genomic_DNA"/>
</dbReference>
<keyword evidence="2" id="KW-1185">Reference proteome</keyword>
<dbReference type="AlphaFoldDB" id="A0AAD9JP80"/>
<dbReference type="Proteomes" id="UP001209878">
    <property type="component" value="Unassembled WGS sequence"/>
</dbReference>